<evidence type="ECO:0000256" key="2">
    <source>
        <dbReference type="ARBA" id="ARBA00023015"/>
    </source>
</evidence>
<keyword evidence="3" id="KW-0731">Sigma factor</keyword>
<dbReference type="EMBL" id="JBHTGL010000005">
    <property type="protein sequence ID" value="MFD0622254.1"/>
    <property type="molecule type" value="Genomic_DNA"/>
</dbReference>
<dbReference type="SUPFAM" id="SSF88659">
    <property type="entry name" value="Sigma3 and sigma4 domains of RNA polymerase sigma factors"/>
    <property type="match status" value="1"/>
</dbReference>
<dbReference type="Pfam" id="PF04542">
    <property type="entry name" value="Sigma70_r2"/>
    <property type="match status" value="1"/>
</dbReference>
<evidence type="ECO:0000313" key="8">
    <source>
        <dbReference type="EMBL" id="MFD0622254.1"/>
    </source>
</evidence>
<protein>
    <submittedName>
        <fullName evidence="8">RNA polymerase sigma factor</fullName>
    </submittedName>
</protein>
<evidence type="ECO:0000256" key="3">
    <source>
        <dbReference type="ARBA" id="ARBA00023082"/>
    </source>
</evidence>
<gene>
    <name evidence="8" type="ORF">ACFQ2K_04880</name>
</gene>
<dbReference type="PANTHER" id="PTHR43133">
    <property type="entry name" value="RNA POLYMERASE ECF-TYPE SIGMA FACTO"/>
    <property type="match status" value="1"/>
</dbReference>
<evidence type="ECO:0000259" key="7">
    <source>
        <dbReference type="Pfam" id="PF08281"/>
    </source>
</evidence>
<keyword evidence="9" id="KW-1185">Reference proteome</keyword>
<evidence type="ECO:0000259" key="6">
    <source>
        <dbReference type="Pfam" id="PF04542"/>
    </source>
</evidence>
<evidence type="ECO:0000256" key="5">
    <source>
        <dbReference type="ARBA" id="ARBA00023163"/>
    </source>
</evidence>
<dbReference type="InterPro" id="IPR013325">
    <property type="entry name" value="RNA_pol_sigma_r2"/>
</dbReference>
<dbReference type="InterPro" id="IPR039425">
    <property type="entry name" value="RNA_pol_sigma-70-like"/>
</dbReference>
<name>A0ABW2WLL6_9ACTN</name>
<sequence>MNGGPHESHELAPEQQPMDAAFRDFLIRHKGEFMRIAISHLRDLFDADEAVLDAALKIHNKWPKIKAHNNPLALARRIVHATSIDFYRRRARLVSREIPHSGLLHAPTADDLLELRGYDRLDRARAILQDRAPKQAECVRLRYIEEMEFVEIAHQLSITPNAAKTNVHLGIKALQALMTPPEPRNGGDS</sequence>
<keyword evidence="2" id="KW-0805">Transcription regulation</keyword>
<feature type="domain" description="RNA polymerase sigma-70 region 2" evidence="6">
    <location>
        <begin position="28"/>
        <end position="92"/>
    </location>
</feature>
<dbReference type="InterPro" id="IPR013324">
    <property type="entry name" value="RNA_pol_sigma_r3/r4-like"/>
</dbReference>
<dbReference type="InterPro" id="IPR014284">
    <property type="entry name" value="RNA_pol_sigma-70_dom"/>
</dbReference>
<dbReference type="Gene3D" id="1.10.10.10">
    <property type="entry name" value="Winged helix-like DNA-binding domain superfamily/Winged helix DNA-binding domain"/>
    <property type="match status" value="1"/>
</dbReference>
<dbReference type="SUPFAM" id="SSF88946">
    <property type="entry name" value="Sigma2 domain of RNA polymerase sigma factors"/>
    <property type="match status" value="1"/>
</dbReference>
<dbReference type="Gene3D" id="1.10.1740.10">
    <property type="match status" value="1"/>
</dbReference>
<comment type="similarity">
    <text evidence="1">Belongs to the sigma-70 factor family. ECF subfamily.</text>
</comment>
<comment type="caution">
    <text evidence="8">The sequence shown here is derived from an EMBL/GenBank/DDBJ whole genome shotgun (WGS) entry which is preliminary data.</text>
</comment>
<dbReference type="PANTHER" id="PTHR43133:SF8">
    <property type="entry name" value="RNA POLYMERASE SIGMA FACTOR HI_1459-RELATED"/>
    <property type="match status" value="1"/>
</dbReference>
<dbReference type="InterPro" id="IPR013249">
    <property type="entry name" value="RNA_pol_sigma70_r4_t2"/>
</dbReference>
<keyword evidence="4" id="KW-0238">DNA-binding</keyword>
<accession>A0ABW2WLL6</accession>
<keyword evidence="5" id="KW-0804">Transcription</keyword>
<evidence type="ECO:0000313" key="9">
    <source>
        <dbReference type="Proteomes" id="UP001596915"/>
    </source>
</evidence>
<dbReference type="Proteomes" id="UP001596915">
    <property type="component" value="Unassembled WGS sequence"/>
</dbReference>
<dbReference type="NCBIfam" id="TIGR02937">
    <property type="entry name" value="sigma70-ECF"/>
    <property type="match status" value="1"/>
</dbReference>
<dbReference type="InterPro" id="IPR007627">
    <property type="entry name" value="RNA_pol_sigma70_r2"/>
</dbReference>
<dbReference type="InterPro" id="IPR036388">
    <property type="entry name" value="WH-like_DNA-bd_sf"/>
</dbReference>
<proteinExistence type="inferred from homology"/>
<evidence type="ECO:0000256" key="1">
    <source>
        <dbReference type="ARBA" id="ARBA00010641"/>
    </source>
</evidence>
<organism evidence="8 9">
    <name type="scientific">Streptomyces sanglieri</name>
    <dbReference type="NCBI Taxonomy" id="193460"/>
    <lineage>
        <taxon>Bacteria</taxon>
        <taxon>Bacillati</taxon>
        <taxon>Actinomycetota</taxon>
        <taxon>Actinomycetes</taxon>
        <taxon>Kitasatosporales</taxon>
        <taxon>Streptomycetaceae</taxon>
        <taxon>Streptomyces</taxon>
    </lineage>
</organism>
<feature type="domain" description="RNA polymerase sigma factor 70 region 4 type 2" evidence="7">
    <location>
        <begin position="133"/>
        <end position="174"/>
    </location>
</feature>
<reference evidence="9" key="1">
    <citation type="journal article" date="2019" name="Int. J. Syst. Evol. Microbiol.">
        <title>The Global Catalogue of Microorganisms (GCM) 10K type strain sequencing project: providing services to taxonomists for standard genome sequencing and annotation.</title>
        <authorList>
            <consortium name="The Broad Institute Genomics Platform"/>
            <consortium name="The Broad Institute Genome Sequencing Center for Infectious Disease"/>
            <person name="Wu L."/>
            <person name="Ma J."/>
        </authorList>
    </citation>
    <scope>NUCLEOTIDE SEQUENCE [LARGE SCALE GENOMIC DNA]</scope>
    <source>
        <strain evidence="9">JCM 12607</strain>
    </source>
</reference>
<dbReference type="Pfam" id="PF08281">
    <property type="entry name" value="Sigma70_r4_2"/>
    <property type="match status" value="1"/>
</dbReference>
<evidence type="ECO:0000256" key="4">
    <source>
        <dbReference type="ARBA" id="ARBA00023125"/>
    </source>
</evidence>